<dbReference type="InterPro" id="IPR051212">
    <property type="entry name" value="Type-I_RE_S_subunit"/>
</dbReference>
<name>A0ABU0F8N5_9HYPH</name>
<evidence type="ECO:0000256" key="2">
    <source>
        <dbReference type="ARBA" id="ARBA00022747"/>
    </source>
</evidence>
<comment type="caution">
    <text evidence="5">The sequence shown here is derived from an EMBL/GenBank/DDBJ whole genome shotgun (WGS) entry which is preliminary data.</text>
</comment>
<keyword evidence="2" id="KW-0680">Restriction system</keyword>
<comment type="similarity">
    <text evidence="1">Belongs to the type-I restriction system S methylase family.</text>
</comment>
<dbReference type="PANTHER" id="PTHR43140">
    <property type="entry name" value="TYPE-1 RESTRICTION ENZYME ECOKI SPECIFICITY PROTEIN"/>
    <property type="match status" value="1"/>
</dbReference>
<dbReference type="Pfam" id="PF01420">
    <property type="entry name" value="Methylase_S"/>
    <property type="match status" value="1"/>
</dbReference>
<evidence type="ECO:0000313" key="5">
    <source>
        <dbReference type="EMBL" id="MDQ0390722.1"/>
    </source>
</evidence>
<evidence type="ECO:0000313" key="6">
    <source>
        <dbReference type="Proteomes" id="UP001237448"/>
    </source>
</evidence>
<dbReference type="Gene3D" id="3.90.220.20">
    <property type="entry name" value="DNA methylase specificity domains"/>
    <property type="match status" value="2"/>
</dbReference>
<proteinExistence type="inferred from homology"/>
<dbReference type="InterPro" id="IPR044946">
    <property type="entry name" value="Restrct_endonuc_typeI_TRD_sf"/>
</dbReference>
<evidence type="ECO:0000256" key="3">
    <source>
        <dbReference type="ARBA" id="ARBA00023125"/>
    </source>
</evidence>
<protein>
    <submittedName>
        <fullName evidence="5">Type I restriction enzyme S subunit</fullName>
        <ecNumber evidence="5">3.1.21.3</ecNumber>
    </submittedName>
</protein>
<organism evidence="5 6">
    <name type="scientific">Labrys monachus</name>
    <dbReference type="NCBI Taxonomy" id="217067"/>
    <lineage>
        <taxon>Bacteria</taxon>
        <taxon>Pseudomonadati</taxon>
        <taxon>Pseudomonadota</taxon>
        <taxon>Alphaproteobacteria</taxon>
        <taxon>Hyphomicrobiales</taxon>
        <taxon>Xanthobacteraceae</taxon>
        <taxon>Labrys</taxon>
    </lineage>
</organism>
<sequence>MTRLRFLTRLNPSKTEAGELAGYGNVTFAPMDALADGLGGLDTSLERPADELGDGSYSYFAEGDLLLAKVTPCFENGKKALVTNLPNRIGFATSEVHVIRPDRRKVDPNYLRYLLSSEAFRAAGIASMTGAGGLRRISDDAIKDFQLPITDLATQKAIAAFLDRETARIEKLIAKKERQAAVLAEREEATFLGVVTAQSPEGSRKNSGVEWIGSIPAHWSAPKFTHVARQETGHTPSRKEESYWVPEECVIPWFSLADVWQIRDGGRIYVHETAEKISALGMENSAARLLPADTVILSRTASVGFPAILSVPMATTQDFAGWICGHRVRPKFLYYVLRSMKPVFRRLMMGSTHQTIYMPDIRTFRLPLPPLDQQDAIVQQLDQLTGAFRGAARKITESVERLREYRAALITAAVAGQIDIHEKLQAVTSTLDRGRARLVVGAEIIHRLPDDPKRARVKMHKITYLAETHLGIDALRGNYLREAAGPLDRALREETERSLEAAGYYRANQTDGTGTAVTYTPLAKAGQHKTELATLLGPKAEALRNLIAMLADLDRRATEAVTTLYAVWNDALIDGETPDDAAIINGVLHEWHTEKGEKFTAADLTTWLEWIRRHNLIPRGQGPRTTPTMTPRLL</sequence>
<dbReference type="PANTHER" id="PTHR43140:SF1">
    <property type="entry name" value="TYPE I RESTRICTION ENZYME ECOKI SPECIFICITY SUBUNIT"/>
    <property type="match status" value="1"/>
</dbReference>
<evidence type="ECO:0000256" key="1">
    <source>
        <dbReference type="ARBA" id="ARBA00010923"/>
    </source>
</evidence>
<accession>A0ABU0F8N5</accession>
<dbReference type="RefSeq" id="WP_307422088.1">
    <property type="nucleotide sequence ID" value="NZ_JAUSVK010000001.1"/>
</dbReference>
<dbReference type="CDD" id="cd17260">
    <property type="entry name" value="RMtype1_S_EcoEI-TRD1-CR1_like"/>
    <property type="match status" value="1"/>
</dbReference>
<keyword evidence="3" id="KW-0238">DNA-binding</keyword>
<dbReference type="GO" id="GO:0009035">
    <property type="term" value="F:type I site-specific deoxyribonuclease activity"/>
    <property type="evidence" value="ECO:0007669"/>
    <property type="project" value="UniProtKB-EC"/>
</dbReference>
<gene>
    <name evidence="5" type="ORF">J3R73_000514</name>
</gene>
<feature type="domain" description="Type I restriction modification DNA specificity" evidence="4">
    <location>
        <begin position="261"/>
        <end position="387"/>
    </location>
</feature>
<evidence type="ECO:0000259" key="4">
    <source>
        <dbReference type="Pfam" id="PF01420"/>
    </source>
</evidence>
<keyword evidence="6" id="KW-1185">Reference proteome</keyword>
<dbReference type="Proteomes" id="UP001237448">
    <property type="component" value="Unassembled WGS sequence"/>
</dbReference>
<dbReference type="EMBL" id="JAUSVK010000001">
    <property type="protein sequence ID" value="MDQ0390722.1"/>
    <property type="molecule type" value="Genomic_DNA"/>
</dbReference>
<reference evidence="5 6" key="1">
    <citation type="submission" date="2023-07" db="EMBL/GenBank/DDBJ databases">
        <title>Genomic Encyclopedia of Type Strains, Phase IV (KMG-IV): sequencing the most valuable type-strain genomes for metagenomic binning, comparative biology and taxonomic classification.</title>
        <authorList>
            <person name="Goeker M."/>
        </authorList>
    </citation>
    <scope>NUCLEOTIDE SEQUENCE [LARGE SCALE GENOMIC DNA]</scope>
    <source>
        <strain evidence="5 6">DSM 5896</strain>
    </source>
</reference>
<keyword evidence="5" id="KW-0378">Hydrolase</keyword>
<dbReference type="CDD" id="cd17248">
    <property type="entry name" value="RMtype1_S_AmiI-TRD2-CR2_like"/>
    <property type="match status" value="1"/>
</dbReference>
<dbReference type="SUPFAM" id="SSF116734">
    <property type="entry name" value="DNA methylase specificity domain"/>
    <property type="match status" value="2"/>
</dbReference>
<dbReference type="EC" id="3.1.21.3" evidence="5"/>
<dbReference type="InterPro" id="IPR000055">
    <property type="entry name" value="Restrct_endonuc_typeI_TRD"/>
</dbReference>